<dbReference type="Proteomes" id="UP000887576">
    <property type="component" value="Unplaced"/>
</dbReference>
<accession>A0AC34QW82</accession>
<dbReference type="WBParaSite" id="JU765_v2.g19888.t1">
    <property type="protein sequence ID" value="JU765_v2.g19888.t1"/>
    <property type="gene ID" value="JU765_v2.g19888"/>
</dbReference>
<proteinExistence type="predicted"/>
<evidence type="ECO:0000313" key="2">
    <source>
        <dbReference type="WBParaSite" id="JU765_v2.g19888.t1"/>
    </source>
</evidence>
<protein>
    <submittedName>
        <fullName evidence="2">Thioesterase domain-containing protein</fullName>
    </submittedName>
</protein>
<name>A0AC34QW82_9BILA</name>
<sequence length="155" mass="17821">MKKPEEHPSLTSFIEAYFKNRESKWSKCFMKHVLPTRTIYAEEGYAIFEFDITKEIVDENNNLLHGFIATILDVCMAMGFWEPYNRGLYLGGVTIDMSFTFIDKAKLGETIIIKCSTIKANDNIGFFKGEIFRKSDNVLIANGKQTLSFRPKARI</sequence>
<evidence type="ECO:0000313" key="1">
    <source>
        <dbReference type="Proteomes" id="UP000887576"/>
    </source>
</evidence>
<organism evidence="1 2">
    <name type="scientific">Panagrolaimus sp. JU765</name>
    <dbReference type="NCBI Taxonomy" id="591449"/>
    <lineage>
        <taxon>Eukaryota</taxon>
        <taxon>Metazoa</taxon>
        <taxon>Ecdysozoa</taxon>
        <taxon>Nematoda</taxon>
        <taxon>Chromadorea</taxon>
        <taxon>Rhabditida</taxon>
        <taxon>Tylenchina</taxon>
        <taxon>Panagrolaimomorpha</taxon>
        <taxon>Panagrolaimoidea</taxon>
        <taxon>Panagrolaimidae</taxon>
        <taxon>Panagrolaimus</taxon>
    </lineage>
</organism>
<reference evidence="2" key="1">
    <citation type="submission" date="2022-11" db="UniProtKB">
        <authorList>
            <consortium name="WormBaseParasite"/>
        </authorList>
    </citation>
    <scope>IDENTIFICATION</scope>
</reference>